<gene>
    <name evidence="2" type="ORF">KIN20_038007</name>
</gene>
<reference evidence="2" key="1">
    <citation type="submission" date="2021-06" db="EMBL/GenBank/DDBJ databases">
        <title>Parelaphostrongylus tenuis whole genome reference sequence.</title>
        <authorList>
            <person name="Garwood T.J."/>
            <person name="Larsen P.A."/>
            <person name="Fountain-Jones N.M."/>
            <person name="Garbe J.R."/>
            <person name="Macchietto M.G."/>
            <person name="Kania S.A."/>
            <person name="Gerhold R.W."/>
            <person name="Richards J.E."/>
            <person name="Wolf T.M."/>
        </authorList>
    </citation>
    <scope>NUCLEOTIDE SEQUENCE</scope>
    <source>
        <strain evidence="2">MNPRO001-30</strain>
        <tissue evidence="2">Meninges</tissue>
    </source>
</reference>
<feature type="compositionally biased region" description="Polar residues" evidence="1">
    <location>
        <begin position="7"/>
        <end position="20"/>
    </location>
</feature>
<name>A0AAD5RFB1_PARTN</name>
<feature type="region of interest" description="Disordered" evidence="1">
    <location>
        <begin position="1"/>
        <end position="34"/>
    </location>
</feature>
<protein>
    <submittedName>
        <fullName evidence="2">Uncharacterized protein</fullName>
    </submittedName>
</protein>
<comment type="caution">
    <text evidence="2">The sequence shown here is derived from an EMBL/GenBank/DDBJ whole genome shotgun (WGS) entry which is preliminary data.</text>
</comment>
<organism evidence="2 3">
    <name type="scientific">Parelaphostrongylus tenuis</name>
    <name type="common">Meningeal worm</name>
    <dbReference type="NCBI Taxonomy" id="148309"/>
    <lineage>
        <taxon>Eukaryota</taxon>
        <taxon>Metazoa</taxon>
        <taxon>Ecdysozoa</taxon>
        <taxon>Nematoda</taxon>
        <taxon>Chromadorea</taxon>
        <taxon>Rhabditida</taxon>
        <taxon>Rhabditina</taxon>
        <taxon>Rhabditomorpha</taxon>
        <taxon>Strongyloidea</taxon>
        <taxon>Metastrongylidae</taxon>
        <taxon>Parelaphostrongylus</taxon>
    </lineage>
</organism>
<evidence type="ECO:0000313" key="2">
    <source>
        <dbReference type="EMBL" id="KAJ1374898.1"/>
    </source>
</evidence>
<sequence>MRIPVEQPNTKAKSPITSVDNGHKRQHNKQPSKYCAEKYVPKPCMSPISRENNPKTDQCSG</sequence>
<keyword evidence="3" id="KW-1185">Reference proteome</keyword>
<dbReference type="AlphaFoldDB" id="A0AAD5RFB1"/>
<evidence type="ECO:0000256" key="1">
    <source>
        <dbReference type="SAM" id="MobiDB-lite"/>
    </source>
</evidence>
<dbReference type="Proteomes" id="UP001196413">
    <property type="component" value="Unassembled WGS sequence"/>
</dbReference>
<evidence type="ECO:0000313" key="3">
    <source>
        <dbReference type="Proteomes" id="UP001196413"/>
    </source>
</evidence>
<dbReference type="EMBL" id="JAHQIW010007495">
    <property type="protein sequence ID" value="KAJ1374898.1"/>
    <property type="molecule type" value="Genomic_DNA"/>
</dbReference>
<accession>A0AAD5RFB1</accession>
<proteinExistence type="predicted"/>